<dbReference type="Gene3D" id="3.60.21.10">
    <property type="match status" value="1"/>
</dbReference>
<dbReference type="PANTHER" id="PTHR33393:SF11">
    <property type="entry name" value="POLYGLUTAMINE SYNTHESIS ACCESSORY PROTEIN RV0574C-RELATED"/>
    <property type="match status" value="1"/>
</dbReference>
<dbReference type="InterPro" id="IPR029052">
    <property type="entry name" value="Metallo-depent_PP-like"/>
</dbReference>
<gene>
    <name evidence="3" type="ORF">GA0074696_3533</name>
</gene>
<evidence type="ECO:0000256" key="1">
    <source>
        <dbReference type="ARBA" id="ARBA00005662"/>
    </source>
</evidence>
<proteinExistence type="inferred from homology"/>
<dbReference type="SMART" id="SM00854">
    <property type="entry name" value="PGA_cap"/>
    <property type="match status" value="1"/>
</dbReference>
<feature type="domain" description="Capsule synthesis protein CapA" evidence="2">
    <location>
        <begin position="7"/>
        <end position="288"/>
    </location>
</feature>
<dbReference type="SUPFAM" id="SSF56300">
    <property type="entry name" value="Metallo-dependent phosphatases"/>
    <property type="match status" value="1"/>
</dbReference>
<evidence type="ECO:0000313" key="3">
    <source>
        <dbReference type="EMBL" id="SCF22090.1"/>
    </source>
</evidence>
<dbReference type="InterPro" id="IPR019079">
    <property type="entry name" value="Capsule_synth_CapA"/>
</dbReference>
<dbReference type="Proteomes" id="UP000198228">
    <property type="component" value="Chromosome I"/>
</dbReference>
<dbReference type="EMBL" id="LT607410">
    <property type="protein sequence ID" value="SCF22090.1"/>
    <property type="molecule type" value="Genomic_DNA"/>
</dbReference>
<evidence type="ECO:0000313" key="4">
    <source>
        <dbReference type="Proteomes" id="UP000198228"/>
    </source>
</evidence>
<accession>A0A1C4YN34</accession>
<dbReference type="AlphaFoldDB" id="A0A1C4YN34"/>
<dbReference type="RefSeq" id="WP_088964643.1">
    <property type="nucleotide sequence ID" value="NZ_LT607410.1"/>
</dbReference>
<organism evidence="3 4">
    <name type="scientific">Micromonospora purpureochromogenes</name>
    <dbReference type="NCBI Taxonomy" id="47872"/>
    <lineage>
        <taxon>Bacteria</taxon>
        <taxon>Bacillati</taxon>
        <taxon>Actinomycetota</taxon>
        <taxon>Actinomycetes</taxon>
        <taxon>Micromonosporales</taxon>
        <taxon>Micromonosporaceae</taxon>
        <taxon>Micromonospora</taxon>
    </lineage>
</organism>
<dbReference type="Pfam" id="PF09587">
    <property type="entry name" value="PGA_cap"/>
    <property type="match status" value="1"/>
</dbReference>
<reference evidence="3 4" key="1">
    <citation type="submission" date="2016-06" db="EMBL/GenBank/DDBJ databases">
        <authorList>
            <person name="Kjaerup R.B."/>
            <person name="Dalgaard T.S."/>
            <person name="Juul-Madsen H.R."/>
        </authorList>
    </citation>
    <scope>NUCLEOTIDE SEQUENCE [LARGE SCALE GENOMIC DNA]</scope>
    <source>
        <strain evidence="3 4">DSM 43821</strain>
    </source>
</reference>
<dbReference type="InterPro" id="IPR052169">
    <property type="entry name" value="CW_Biosynth-Accessory"/>
</dbReference>
<sequence>MPGDQVTLFLSGDVMTGRGVDQILPRPGPPELREPMMGDARGYVELAERASGPIPRPVPSDWPWGEALRLLDELRPDVRIVNLETSVTGRGEFAAGKEIHYRMHPDNLACLSAARLDICALANNHVLDFGPDGLTDTLDGLCRVGITPAGAGRDAAEAWRPARIDLGGGRLLLLWSVGAPSAGVPPQWAAAEGRPGVAYLPETTEASADALAERVAGEAGPGDLVVVSVHWGSNWGYQVPAEQVSFARRLVAAGAHLVHGHSSHHPRPIEAYRGGLILYGCGDLIDDYEGIGGQESFRPELRTLYLPTFDADGLAGLRLVPVRVRRMRLEPASPDEARWLAELADRLGAPYQTRFRLGDDGLIAFDRAGGGTA</sequence>
<comment type="similarity">
    <text evidence="1">Belongs to the CapA family.</text>
</comment>
<dbReference type="CDD" id="cd07381">
    <property type="entry name" value="MPP_CapA"/>
    <property type="match status" value="1"/>
</dbReference>
<name>A0A1C4YN34_9ACTN</name>
<evidence type="ECO:0000259" key="2">
    <source>
        <dbReference type="SMART" id="SM00854"/>
    </source>
</evidence>
<dbReference type="PANTHER" id="PTHR33393">
    <property type="entry name" value="POLYGLUTAMINE SYNTHESIS ACCESSORY PROTEIN RV0574C-RELATED"/>
    <property type="match status" value="1"/>
</dbReference>
<protein>
    <submittedName>
        <fullName evidence="3">Poly-gamma-glutamate synthesis protein (Capsule biosynthesis protein)</fullName>
    </submittedName>
</protein>